<dbReference type="Proteomes" id="UP000281553">
    <property type="component" value="Unassembled WGS sequence"/>
</dbReference>
<sequence>MKDIVALPADKERSTVVMDKVDYCEKVENLLMDKDSYVPSTVSEFKKFENAINKTINELRNRGALTRREALAAKAADAAMVRFYGLPKVHKPGVPLHPHHIPTWHPNLWVVKLTSSATVLH</sequence>
<reference evidence="1 2" key="1">
    <citation type="submission" date="2018-11" db="EMBL/GenBank/DDBJ databases">
        <authorList>
            <consortium name="Pathogen Informatics"/>
        </authorList>
    </citation>
    <scope>NUCLEOTIDE SEQUENCE [LARGE SCALE GENOMIC DNA]</scope>
</reference>
<gene>
    <name evidence="1" type="ORF">DILT_LOCUS6943</name>
</gene>
<evidence type="ECO:0000313" key="1">
    <source>
        <dbReference type="EMBL" id="VDN11112.1"/>
    </source>
</evidence>
<dbReference type="EMBL" id="UYRU01050729">
    <property type="protein sequence ID" value="VDN11112.1"/>
    <property type="molecule type" value="Genomic_DNA"/>
</dbReference>
<accession>A0A3P7NRJ7</accession>
<dbReference type="AlphaFoldDB" id="A0A3P7NRJ7"/>
<dbReference type="OrthoDB" id="10029313at2759"/>
<evidence type="ECO:0000313" key="2">
    <source>
        <dbReference type="Proteomes" id="UP000281553"/>
    </source>
</evidence>
<keyword evidence="2" id="KW-1185">Reference proteome</keyword>
<protein>
    <submittedName>
        <fullName evidence="1">Uncharacterized protein</fullName>
    </submittedName>
</protein>
<proteinExistence type="predicted"/>
<name>A0A3P7NRJ7_DIBLA</name>
<organism evidence="1 2">
    <name type="scientific">Dibothriocephalus latus</name>
    <name type="common">Fish tapeworm</name>
    <name type="synonym">Diphyllobothrium latum</name>
    <dbReference type="NCBI Taxonomy" id="60516"/>
    <lineage>
        <taxon>Eukaryota</taxon>
        <taxon>Metazoa</taxon>
        <taxon>Spiralia</taxon>
        <taxon>Lophotrochozoa</taxon>
        <taxon>Platyhelminthes</taxon>
        <taxon>Cestoda</taxon>
        <taxon>Eucestoda</taxon>
        <taxon>Diphyllobothriidea</taxon>
        <taxon>Diphyllobothriidae</taxon>
        <taxon>Dibothriocephalus</taxon>
    </lineage>
</organism>